<keyword evidence="4 7" id="KW-0479">Metal-binding</keyword>
<evidence type="ECO:0000256" key="1">
    <source>
        <dbReference type="ARBA" id="ARBA00001033"/>
    </source>
</evidence>
<feature type="binding site" evidence="7">
    <location>
        <position position="108"/>
    </location>
    <ligand>
        <name>Mg(2+)</name>
        <dbReference type="ChEBI" id="CHEBI:18420"/>
        <label>1</label>
        <note>catalytic</note>
    </ligand>
</feature>
<evidence type="ECO:0000256" key="4">
    <source>
        <dbReference type="ARBA" id="ARBA00022723"/>
    </source>
</evidence>
<dbReference type="EC" id="3.1.3.25" evidence="8"/>
<feature type="binding site" evidence="7">
    <location>
        <position position="107"/>
    </location>
    <ligand>
        <name>Mg(2+)</name>
        <dbReference type="ChEBI" id="CHEBI:18420"/>
        <label>1</label>
        <note>catalytic</note>
    </ligand>
</feature>
<sequence length="290" mass="29685">MHDRTDAAPSPGPLSDDPAVLRAVAEQVAHEAAAHLRSLPPPRLPSGGDVEGAVRTKSSPTDVVTAADEAVEALIRARLAQLRPGEHVFGEEDGGDAARARWVVDPIDGTVNYLYGIPAYSISVAAVQHGESLAGVVVDPVSGCTWSAARGGGATLDGRPLSVTAATDLAQSLVATGFSYRAERRARQARMVAGMLPRVRDIRRAGSSALDVCAVATGRLDGYVEHGLSWYDWAASGLIAAEAGAVVRVPGPPGATAPDDGLGAEAILVATPGIADALAELAREQGAAEV</sequence>
<comment type="catalytic activity">
    <reaction evidence="1 8">
        <text>a myo-inositol phosphate + H2O = myo-inositol + phosphate</text>
        <dbReference type="Rhea" id="RHEA:24056"/>
        <dbReference type="ChEBI" id="CHEBI:15377"/>
        <dbReference type="ChEBI" id="CHEBI:17268"/>
        <dbReference type="ChEBI" id="CHEBI:43474"/>
        <dbReference type="ChEBI" id="CHEBI:84139"/>
        <dbReference type="EC" id="3.1.3.25"/>
    </reaction>
</comment>
<dbReference type="PROSITE" id="PS00629">
    <property type="entry name" value="IMP_1"/>
    <property type="match status" value="1"/>
</dbReference>
<comment type="cofactor">
    <cofactor evidence="2 7 8">
        <name>Mg(2+)</name>
        <dbReference type="ChEBI" id="CHEBI:18420"/>
    </cofactor>
</comment>
<feature type="binding site" evidence="7">
    <location>
        <position position="232"/>
    </location>
    <ligand>
        <name>Mg(2+)</name>
        <dbReference type="ChEBI" id="CHEBI:18420"/>
        <label>1</label>
        <note>catalytic</note>
    </ligand>
</feature>
<dbReference type="Proteomes" id="UP000321685">
    <property type="component" value="Unassembled WGS sequence"/>
</dbReference>
<evidence type="ECO:0000256" key="2">
    <source>
        <dbReference type="ARBA" id="ARBA00001946"/>
    </source>
</evidence>
<proteinExistence type="inferred from homology"/>
<dbReference type="Gene3D" id="3.40.190.80">
    <property type="match status" value="1"/>
</dbReference>
<dbReference type="GO" id="GO:0007165">
    <property type="term" value="P:signal transduction"/>
    <property type="evidence" value="ECO:0007669"/>
    <property type="project" value="TreeGrafter"/>
</dbReference>
<feature type="binding site" evidence="7">
    <location>
        <position position="91"/>
    </location>
    <ligand>
        <name>Mg(2+)</name>
        <dbReference type="ChEBI" id="CHEBI:18420"/>
        <label>1</label>
        <note>catalytic</note>
    </ligand>
</feature>
<dbReference type="PANTHER" id="PTHR20854">
    <property type="entry name" value="INOSITOL MONOPHOSPHATASE"/>
    <property type="match status" value="1"/>
</dbReference>
<dbReference type="PANTHER" id="PTHR20854:SF4">
    <property type="entry name" value="INOSITOL-1-MONOPHOSPHATASE-RELATED"/>
    <property type="match status" value="1"/>
</dbReference>
<keyword evidence="6 7" id="KW-0460">Magnesium</keyword>
<keyword evidence="5 8" id="KW-0378">Hydrolase</keyword>
<evidence type="ECO:0000313" key="10">
    <source>
        <dbReference type="EMBL" id="GEL25428.1"/>
    </source>
</evidence>
<dbReference type="OrthoDB" id="9772456at2"/>
<organism evidence="10 11">
    <name type="scientific">Pseudonocardia sulfidoxydans NBRC 16205</name>
    <dbReference type="NCBI Taxonomy" id="1223511"/>
    <lineage>
        <taxon>Bacteria</taxon>
        <taxon>Bacillati</taxon>
        <taxon>Actinomycetota</taxon>
        <taxon>Actinomycetes</taxon>
        <taxon>Pseudonocardiales</taxon>
        <taxon>Pseudonocardiaceae</taxon>
        <taxon>Pseudonocardia</taxon>
    </lineage>
</organism>
<dbReference type="SUPFAM" id="SSF56655">
    <property type="entry name" value="Carbohydrate phosphatase"/>
    <property type="match status" value="1"/>
</dbReference>
<evidence type="ECO:0000256" key="9">
    <source>
        <dbReference type="SAM" id="MobiDB-lite"/>
    </source>
</evidence>
<gene>
    <name evidence="10" type="primary">suhB</name>
    <name evidence="10" type="ORF">PSU4_43820</name>
</gene>
<dbReference type="GO" id="GO:0046854">
    <property type="term" value="P:phosphatidylinositol phosphate biosynthetic process"/>
    <property type="evidence" value="ECO:0007669"/>
    <property type="project" value="InterPro"/>
</dbReference>
<feature type="binding site" evidence="7">
    <location>
        <position position="105"/>
    </location>
    <ligand>
        <name>Mg(2+)</name>
        <dbReference type="ChEBI" id="CHEBI:18420"/>
        <label>1</label>
        <note>catalytic</note>
    </ligand>
</feature>
<dbReference type="GO" id="GO:0006020">
    <property type="term" value="P:inositol metabolic process"/>
    <property type="evidence" value="ECO:0007669"/>
    <property type="project" value="TreeGrafter"/>
</dbReference>
<evidence type="ECO:0000256" key="8">
    <source>
        <dbReference type="RuleBase" id="RU364068"/>
    </source>
</evidence>
<dbReference type="GO" id="GO:0046872">
    <property type="term" value="F:metal ion binding"/>
    <property type="evidence" value="ECO:0007669"/>
    <property type="project" value="UniProtKB-KW"/>
</dbReference>
<dbReference type="CDD" id="cd01639">
    <property type="entry name" value="IMPase"/>
    <property type="match status" value="1"/>
</dbReference>
<dbReference type="InterPro" id="IPR020583">
    <property type="entry name" value="Inositol_monoP_metal-BS"/>
</dbReference>
<dbReference type="GO" id="GO:0008934">
    <property type="term" value="F:inositol monophosphate 1-phosphatase activity"/>
    <property type="evidence" value="ECO:0007669"/>
    <property type="project" value="InterPro"/>
</dbReference>
<dbReference type="EMBL" id="BJVJ01000053">
    <property type="protein sequence ID" value="GEL25428.1"/>
    <property type="molecule type" value="Genomic_DNA"/>
</dbReference>
<evidence type="ECO:0000256" key="3">
    <source>
        <dbReference type="ARBA" id="ARBA00009759"/>
    </source>
</evidence>
<dbReference type="RefSeq" id="WP_147111612.1">
    <property type="nucleotide sequence ID" value="NZ_BJVJ01000053.1"/>
</dbReference>
<dbReference type="InterPro" id="IPR000760">
    <property type="entry name" value="Inositol_monophosphatase-like"/>
</dbReference>
<evidence type="ECO:0000313" key="11">
    <source>
        <dbReference type="Proteomes" id="UP000321685"/>
    </source>
</evidence>
<name>A0A511DQV5_9PSEU</name>
<keyword evidence="11" id="KW-1185">Reference proteome</keyword>
<reference evidence="10 11" key="1">
    <citation type="submission" date="2019-07" db="EMBL/GenBank/DDBJ databases">
        <title>Whole genome shotgun sequence of Pseudonocardia sulfidoxydans NBRC 16205.</title>
        <authorList>
            <person name="Hosoyama A."/>
            <person name="Uohara A."/>
            <person name="Ohji S."/>
            <person name="Ichikawa N."/>
        </authorList>
    </citation>
    <scope>NUCLEOTIDE SEQUENCE [LARGE SCALE GENOMIC DNA]</scope>
    <source>
        <strain evidence="10 11">NBRC 16205</strain>
    </source>
</reference>
<dbReference type="InterPro" id="IPR033942">
    <property type="entry name" value="IMPase"/>
</dbReference>
<comment type="similarity">
    <text evidence="3 8">Belongs to the inositol monophosphatase superfamily.</text>
</comment>
<dbReference type="PRINTS" id="PR00377">
    <property type="entry name" value="IMPHPHTASES"/>
</dbReference>
<evidence type="ECO:0000256" key="6">
    <source>
        <dbReference type="ARBA" id="ARBA00022842"/>
    </source>
</evidence>
<accession>A0A511DQV5</accession>
<evidence type="ECO:0000256" key="5">
    <source>
        <dbReference type="ARBA" id="ARBA00022801"/>
    </source>
</evidence>
<evidence type="ECO:0000256" key="7">
    <source>
        <dbReference type="PIRSR" id="PIRSR600760-2"/>
    </source>
</evidence>
<dbReference type="AlphaFoldDB" id="A0A511DQV5"/>
<protein>
    <recommendedName>
        <fullName evidence="8">Inositol-1-monophosphatase</fullName>
        <ecNumber evidence="8">3.1.3.25</ecNumber>
    </recommendedName>
</protein>
<comment type="caution">
    <text evidence="10">The sequence shown here is derived from an EMBL/GenBank/DDBJ whole genome shotgun (WGS) entry which is preliminary data.</text>
</comment>
<dbReference type="InterPro" id="IPR020550">
    <property type="entry name" value="Inositol_monophosphatase_CS"/>
</dbReference>
<feature type="region of interest" description="Disordered" evidence="9">
    <location>
        <begin position="34"/>
        <end position="63"/>
    </location>
</feature>
<dbReference type="PROSITE" id="PS00630">
    <property type="entry name" value="IMP_2"/>
    <property type="match status" value="1"/>
</dbReference>
<dbReference type="Gene3D" id="3.30.540.10">
    <property type="entry name" value="Fructose-1,6-Bisphosphatase, subunit A, domain 1"/>
    <property type="match status" value="1"/>
</dbReference>
<dbReference type="Pfam" id="PF00459">
    <property type="entry name" value="Inositol_P"/>
    <property type="match status" value="1"/>
</dbReference>